<protein>
    <submittedName>
        <fullName evidence="1">Uncharacterized protein</fullName>
    </submittedName>
</protein>
<gene>
    <name evidence="1" type="ORF">LCGC14_2919490</name>
</gene>
<dbReference type="AlphaFoldDB" id="A0A0F8YB59"/>
<feature type="non-terminal residue" evidence="1">
    <location>
        <position position="382"/>
    </location>
</feature>
<reference evidence="1" key="1">
    <citation type="journal article" date="2015" name="Nature">
        <title>Complex archaea that bridge the gap between prokaryotes and eukaryotes.</title>
        <authorList>
            <person name="Spang A."/>
            <person name="Saw J.H."/>
            <person name="Jorgensen S.L."/>
            <person name="Zaremba-Niedzwiedzka K."/>
            <person name="Martijn J."/>
            <person name="Lind A.E."/>
            <person name="van Eijk R."/>
            <person name="Schleper C."/>
            <person name="Guy L."/>
            <person name="Ettema T.J."/>
        </authorList>
    </citation>
    <scope>NUCLEOTIDE SEQUENCE</scope>
</reference>
<organism evidence="1">
    <name type="scientific">marine sediment metagenome</name>
    <dbReference type="NCBI Taxonomy" id="412755"/>
    <lineage>
        <taxon>unclassified sequences</taxon>
        <taxon>metagenomes</taxon>
        <taxon>ecological metagenomes</taxon>
    </lineage>
</organism>
<dbReference type="EMBL" id="LAZR01057980">
    <property type="protein sequence ID" value="KKK70885.1"/>
    <property type="molecule type" value="Genomic_DNA"/>
</dbReference>
<name>A0A0F8YB59_9ZZZZ</name>
<evidence type="ECO:0000313" key="1">
    <source>
        <dbReference type="EMBL" id="KKK70885.1"/>
    </source>
</evidence>
<comment type="caution">
    <text evidence="1">The sequence shown here is derived from an EMBL/GenBank/DDBJ whole genome shotgun (WGS) entry which is preliminary data.</text>
</comment>
<feature type="non-terminal residue" evidence="1">
    <location>
        <position position="1"/>
    </location>
</feature>
<sequence length="382" mass="43387">LSKLPKKDVAELLKQRVQLQKQLTGLEKVPFKETLAKMVAGLKVKGQEKLTADLWNLANTVSVNEAAYVEKLGKILGVKTSQPAKLMKMVESYAKASTTERGKIIDQLWQLGDKAMGQEVSGLKPLMKRIQTMQRRFPGKAKKAKELTDKITKVSESLRDHYHLGGEEYFPRLYLSKEERLAKGFPLFAERRVRAQFAKQRKKIPEDVRKAMGEIKEPAFPVVKRMIQESSAIETGKLFEFAANNSKWASSEWIPGFVKKALPDTKAYGALRGMFVHPTIHSDVTALLRTKSDIEALYDAAIGTWKLGKTIWNPAVHFRNMFSNSVLLDLSGMDHIQQAKYMGKALKHIKANSKEYQEARRYFMRTTMVHGELLDDMLKGFK</sequence>
<accession>A0A0F8YB59</accession>
<proteinExistence type="predicted"/>